<name>A0ABQ7TFA5_PHRPL</name>
<dbReference type="InterPro" id="IPR028163">
    <property type="entry name" value="HAUS_6_N"/>
</dbReference>
<keyword evidence="5" id="KW-1185">Reference proteome</keyword>
<dbReference type="Proteomes" id="UP000826234">
    <property type="component" value="Unassembled WGS sequence"/>
</dbReference>
<dbReference type="Pfam" id="PF14661">
    <property type="entry name" value="HAUS6_N"/>
    <property type="match status" value="1"/>
</dbReference>
<gene>
    <name evidence="4" type="ORF">JD844_009359</name>
</gene>
<feature type="signal peptide" evidence="2">
    <location>
        <begin position="1"/>
        <end position="31"/>
    </location>
</feature>
<keyword evidence="2" id="KW-0732">Signal</keyword>
<proteinExistence type="predicted"/>
<comment type="caution">
    <text evidence="4">The sequence shown here is derived from an EMBL/GenBank/DDBJ whole genome shotgun (WGS) entry which is preliminary data.</text>
</comment>
<dbReference type="PANTHER" id="PTHR16151">
    <property type="entry name" value="HAUS AUGMIN-LIKE COMPLEX SUBUNIT 6"/>
    <property type="match status" value="1"/>
</dbReference>
<feature type="domain" description="HAUS augmin-like complex subunit 6 N-terminal" evidence="3">
    <location>
        <begin position="15"/>
        <end position="232"/>
    </location>
</feature>
<feature type="region of interest" description="Disordered" evidence="1">
    <location>
        <begin position="468"/>
        <end position="489"/>
    </location>
</feature>
<reference evidence="4 5" key="1">
    <citation type="journal article" date="2022" name="Gigascience">
        <title>A chromosome-level genome assembly and annotation of the desert horned lizard, Phrynosoma platyrhinos, provides insight into chromosomal rearrangements among reptiles.</title>
        <authorList>
            <person name="Koochekian N."/>
            <person name="Ascanio A."/>
            <person name="Farleigh K."/>
            <person name="Card D.C."/>
            <person name="Schield D.R."/>
            <person name="Castoe T.A."/>
            <person name="Jezkova T."/>
        </authorList>
    </citation>
    <scope>NUCLEOTIDE SEQUENCE [LARGE SCALE GENOMIC DNA]</scope>
    <source>
        <strain evidence="4">NK-2021</strain>
    </source>
</reference>
<dbReference type="PANTHER" id="PTHR16151:SF2">
    <property type="entry name" value="HAUS AUGMIN-LIKE COMPLEX SUBUNIT 6"/>
    <property type="match status" value="1"/>
</dbReference>
<evidence type="ECO:0000256" key="1">
    <source>
        <dbReference type="SAM" id="MobiDB-lite"/>
    </source>
</evidence>
<organism evidence="4 5">
    <name type="scientific">Phrynosoma platyrhinos</name>
    <name type="common">Desert horned lizard</name>
    <dbReference type="NCBI Taxonomy" id="52577"/>
    <lineage>
        <taxon>Eukaryota</taxon>
        <taxon>Metazoa</taxon>
        <taxon>Chordata</taxon>
        <taxon>Craniata</taxon>
        <taxon>Vertebrata</taxon>
        <taxon>Euteleostomi</taxon>
        <taxon>Lepidosauria</taxon>
        <taxon>Squamata</taxon>
        <taxon>Bifurcata</taxon>
        <taxon>Unidentata</taxon>
        <taxon>Episquamata</taxon>
        <taxon>Toxicofera</taxon>
        <taxon>Iguania</taxon>
        <taxon>Phrynosomatidae</taxon>
        <taxon>Phrynosomatinae</taxon>
        <taxon>Phrynosoma</taxon>
    </lineage>
</organism>
<dbReference type="EMBL" id="JAIPUX010000439">
    <property type="protein sequence ID" value="KAH0628344.1"/>
    <property type="molecule type" value="Genomic_DNA"/>
</dbReference>
<accession>A0ABQ7TFA5</accession>
<sequence>MSAKLPPRAWEKEHLWFCLLALGFDPAGAAAGKVNMFDKPNKDAFHIVAWFLFSKLDQSRCNETFRFCFPPTDKKADSEFRKQCYEWLRRISDECGKNFPPVVASLFLSPGGPKFIHLMFHFSRYVIMHHIKADFADIGIPCPEAVSSKSPDLSIAVAKYRVSYNRFLQSLQKEDFLIQELQKKAQLFSKRIRDLRFENGDLDKQLQKIGKAAPQNQSNITPRIEKVRCLWELIMEALKLLQKEREVVDSVVKGHVDQYVLDGTSVAISIPRPLLEKVEKEIHKLPVGNVYEEGKLNILTVIQLLIRALEMLIYERGHTDKNALKLDLQYFEGKTKFQNETFLGLKSLRLKLKHEDHISINQSITEKQQEWDLKWKACLGQSPFDLIKDPNPALDLLPAMSPLSFTPATEEAYKSSVFCQYPASIPELTKNNLQVDQFKGADKASGCQDCSTVVTAERNIMFSNLAKESENRKTFEKESNADTPTKTEHSDFQILKYTGRKGKPAELGKKRQTNVLRTPSSVKREDLLKRAQEQLAEEVADVVVSESPQNAGGNGKDLEDLVGTLISDPFLTRKQIPRTPENLITEIRSSWKKAIQAEGSSNAKLHHTEATTDISQVAIPASGNQSDSSMACFMSSCMSDSVESPLLEMQSSNSLKQTVIGHNELSTHQGRAEPLDDIFFKQGLTCTVPDCCVTDNPEVDLRNVNKDVSKLSYDPGNSTETLSPYVEKNSSVCTTLSWDTSRMVGGICADSQEAIHFGILQETLPEEVGSVSLNSVNDFEFDEVREENSPDSKDLPDYLTESEHKLDLHSIRERYKALKKTLLENSSSRKQISRRRSDFSLHSVDLETNDVLSSSGKPYAFDAELVKAPIHMTLERKIPVSPQVPFSPVQAREKLGVQNQGDLCNKLKG</sequence>
<dbReference type="InterPro" id="IPR026797">
    <property type="entry name" value="HAUS_6"/>
</dbReference>
<evidence type="ECO:0000313" key="4">
    <source>
        <dbReference type="EMBL" id="KAH0628344.1"/>
    </source>
</evidence>
<protein>
    <recommendedName>
        <fullName evidence="3">HAUS augmin-like complex subunit 6 N-terminal domain-containing protein</fullName>
    </recommendedName>
</protein>
<evidence type="ECO:0000313" key="5">
    <source>
        <dbReference type="Proteomes" id="UP000826234"/>
    </source>
</evidence>
<evidence type="ECO:0000256" key="2">
    <source>
        <dbReference type="SAM" id="SignalP"/>
    </source>
</evidence>
<evidence type="ECO:0000259" key="3">
    <source>
        <dbReference type="Pfam" id="PF14661"/>
    </source>
</evidence>
<feature type="chain" id="PRO_5045989704" description="HAUS augmin-like complex subunit 6 N-terminal domain-containing protein" evidence="2">
    <location>
        <begin position="32"/>
        <end position="909"/>
    </location>
</feature>